<dbReference type="GO" id="GO:0000977">
    <property type="term" value="F:RNA polymerase II transcription regulatory region sequence-specific DNA binding"/>
    <property type="evidence" value="ECO:0007669"/>
    <property type="project" value="InterPro"/>
</dbReference>
<dbReference type="GO" id="GO:0032422">
    <property type="term" value="F:purine-rich negative regulatory element binding"/>
    <property type="evidence" value="ECO:0007669"/>
    <property type="project" value="InterPro"/>
</dbReference>
<dbReference type="EMBL" id="CP070608">
    <property type="protein sequence ID" value="QSE96893.1"/>
    <property type="molecule type" value="Genomic_DNA"/>
</dbReference>
<dbReference type="Pfam" id="PF11680">
    <property type="entry name" value="DUF3276"/>
    <property type="match status" value="1"/>
</dbReference>
<reference evidence="4" key="1">
    <citation type="submission" date="2021-02" db="EMBL/GenBank/DDBJ databases">
        <title>Fulvivirga sp. S481 isolated from sea water.</title>
        <authorList>
            <person name="Bae S.S."/>
            <person name="Baek K."/>
        </authorList>
    </citation>
    <scope>NUCLEOTIDE SEQUENCE</scope>
    <source>
        <strain evidence="4">S481</strain>
    </source>
</reference>
<dbReference type="Gene3D" id="3.10.450.700">
    <property type="match status" value="1"/>
</dbReference>
<gene>
    <name evidence="4" type="ORF">JR347_15025</name>
</gene>
<evidence type="ECO:0000313" key="4">
    <source>
        <dbReference type="EMBL" id="QSE96893.1"/>
    </source>
</evidence>
<keyword evidence="5" id="KW-1185">Reference proteome</keyword>
<dbReference type="RefSeq" id="WP_205721407.1">
    <property type="nucleotide sequence ID" value="NZ_CP070608.1"/>
</dbReference>
<evidence type="ECO:0000256" key="1">
    <source>
        <dbReference type="ARBA" id="ARBA00009251"/>
    </source>
</evidence>
<keyword evidence="2" id="KW-0238">DNA-binding</keyword>
<sequence length="111" mass="13531">MEENNNEREEIYSERVRAGKRTYFFDVKATKSNDYYLTITESKRRYKDDGYTYEKHKIFLYKEDFNKFQDALNNTVNHVKEELLPDVDFEQFDRNNEDETTASVDTELKWD</sequence>
<dbReference type="AlphaFoldDB" id="A0A974WG06"/>
<evidence type="ECO:0000313" key="5">
    <source>
        <dbReference type="Proteomes" id="UP000662783"/>
    </source>
</evidence>
<name>A0A974WG06_9BACT</name>
<evidence type="ECO:0000256" key="2">
    <source>
        <dbReference type="ARBA" id="ARBA00023125"/>
    </source>
</evidence>
<evidence type="ECO:0000256" key="3">
    <source>
        <dbReference type="SAM" id="MobiDB-lite"/>
    </source>
</evidence>
<dbReference type="SMART" id="SM00712">
    <property type="entry name" value="PUR"/>
    <property type="match status" value="1"/>
</dbReference>
<feature type="region of interest" description="Disordered" evidence="3">
    <location>
        <begin position="90"/>
        <end position="111"/>
    </location>
</feature>
<comment type="similarity">
    <text evidence="1">Belongs to the PUR DNA-binding protein family.</text>
</comment>
<protein>
    <submittedName>
        <fullName evidence="4">DUF3276 family protein</fullName>
    </submittedName>
</protein>
<proteinExistence type="inferred from homology"/>
<dbReference type="InterPro" id="IPR006628">
    <property type="entry name" value="PUR-bd_fam"/>
</dbReference>
<dbReference type="KEGG" id="fuv:JR347_15025"/>
<organism evidence="4 5">
    <name type="scientific">Fulvivirga lutea</name>
    <dbReference type="NCBI Taxonomy" id="2810512"/>
    <lineage>
        <taxon>Bacteria</taxon>
        <taxon>Pseudomonadati</taxon>
        <taxon>Bacteroidota</taxon>
        <taxon>Cytophagia</taxon>
        <taxon>Cytophagales</taxon>
        <taxon>Fulvivirgaceae</taxon>
        <taxon>Fulvivirga</taxon>
    </lineage>
</organism>
<dbReference type="Proteomes" id="UP000662783">
    <property type="component" value="Chromosome"/>
</dbReference>
<accession>A0A974WG06</accession>